<dbReference type="Pfam" id="PF01040">
    <property type="entry name" value="UbiA"/>
    <property type="match status" value="1"/>
</dbReference>
<sequence length="478" mass="52601">MDRKESTDSNNVALCVDLDGTLLKSDILYESLLALLSKNPLYLFLLPLWLLRGKAALKHEIAARVNLDPTTLPYDERLISMLEGTTARPRVLCTASNTKFAHDISEHLGVFDLVLASDDGLNLSGGRKAQALVDRFGERGFDYAGNESIDLEVWSRSRHAWVVNGSQALAARAARVSKVAEHLPASKGTLKAWIKAIRVHQWLKNLLVFLPLLASHRFFDVPAVTASLIAFMAFGLCASGVYVLNDLLDLPSDRRHPRKRLRPFAAGRLPLLHGLFAAPVLTLAGFALAMLVSLNFTAVLIGYYVITLAYSLRLKRVVMIDVILLAALYTVRIIGGAAAIGSALSFWLLAFSMFIFLSLAMLKRYAELDNMLTNGQTKASGRGYAVDDLPLLQSLGTSSGYLAVLVFALYINSPESLALYRHPKVLWLICPLLLYWISRAWIVAHRGRMDDDPVVFAATDRVSQIVIVLCGLMLLGAI</sequence>
<reference evidence="7 8" key="1">
    <citation type="submission" date="2018-07" db="EMBL/GenBank/DDBJ databases">
        <title>Dyella tabacisoli L4-6T, whole genome shotgun sequence.</title>
        <authorList>
            <person name="Zhou X.-K."/>
            <person name="Li W.-J."/>
            <person name="Duan Y.-Q."/>
        </authorList>
    </citation>
    <scope>NUCLEOTIDE SEQUENCE [LARGE SCALE GENOMIC DNA]</scope>
    <source>
        <strain evidence="7 8">L4-6</strain>
    </source>
</reference>
<feature type="transmembrane region" description="Helical" evidence="6">
    <location>
        <begin position="344"/>
        <end position="362"/>
    </location>
</feature>
<keyword evidence="2" id="KW-1003">Cell membrane</keyword>
<dbReference type="Gene3D" id="1.10.357.140">
    <property type="entry name" value="UbiA prenyltransferase"/>
    <property type="match status" value="1"/>
</dbReference>
<evidence type="ECO:0000256" key="2">
    <source>
        <dbReference type="ARBA" id="ARBA00022475"/>
    </source>
</evidence>
<dbReference type="CDD" id="cd13963">
    <property type="entry name" value="PT_UbiA_2"/>
    <property type="match status" value="1"/>
</dbReference>
<feature type="transmembrane region" description="Helical" evidence="6">
    <location>
        <begin position="454"/>
        <end position="475"/>
    </location>
</feature>
<keyword evidence="7" id="KW-0808">Transferase</keyword>
<proteinExistence type="predicted"/>
<dbReference type="AlphaFoldDB" id="A0A369UJ60"/>
<protein>
    <submittedName>
        <fullName evidence="7">UbiA family prenyltransferase</fullName>
    </submittedName>
</protein>
<evidence type="ECO:0000256" key="4">
    <source>
        <dbReference type="ARBA" id="ARBA00022989"/>
    </source>
</evidence>
<dbReference type="PANTHER" id="PTHR11048">
    <property type="entry name" value="PRENYLTRANSFERASES"/>
    <property type="match status" value="1"/>
</dbReference>
<evidence type="ECO:0000256" key="3">
    <source>
        <dbReference type="ARBA" id="ARBA00022692"/>
    </source>
</evidence>
<dbReference type="EMBL" id="QQAH01000016">
    <property type="protein sequence ID" value="RDD80576.1"/>
    <property type="molecule type" value="Genomic_DNA"/>
</dbReference>
<dbReference type="InterPro" id="IPR039653">
    <property type="entry name" value="Prenyltransferase"/>
</dbReference>
<keyword evidence="4 6" id="KW-1133">Transmembrane helix</keyword>
<dbReference type="InterPro" id="IPR044878">
    <property type="entry name" value="UbiA_sf"/>
</dbReference>
<feature type="transmembrane region" description="Helical" evidence="6">
    <location>
        <begin position="294"/>
        <end position="312"/>
    </location>
</feature>
<dbReference type="Proteomes" id="UP000253782">
    <property type="component" value="Unassembled WGS sequence"/>
</dbReference>
<dbReference type="GO" id="GO:0005886">
    <property type="term" value="C:plasma membrane"/>
    <property type="evidence" value="ECO:0007669"/>
    <property type="project" value="TreeGrafter"/>
</dbReference>
<keyword evidence="5 6" id="KW-0472">Membrane</keyword>
<comment type="subcellular location">
    <subcellularLocation>
        <location evidence="1">Membrane</location>
        <topology evidence="1">Multi-pass membrane protein</topology>
    </subcellularLocation>
</comment>
<dbReference type="NCBIfam" id="NF006088">
    <property type="entry name" value="PRK08238.1"/>
    <property type="match status" value="1"/>
</dbReference>
<evidence type="ECO:0000313" key="8">
    <source>
        <dbReference type="Proteomes" id="UP000253782"/>
    </source>
</evidence>
<dbReference type="InterPro" id="IPR036412">
    <property type="entry name" value="HAD-like_sf"/>
</dbReference>
<dbReference type="GO" id="GO:0016765">
    <property type="term" value="F:transferase activity, transferring alkyl or aryl (other than methyl) groups"/>
    <property type="evidence" value="ECO:0007669"/>
    <property type="project" value="InterPro"/>
</dbReference>
<dbReference type="InterPro" id="IPR000537">
    <property type="entry name" value="UbiA_prenyltransferase"/>
</dbReference>
<feature type="transmembrane region" description="Helical" evidence="6">
    <location>
        <begin position="391"/>
        <end position="413"/>
    </location>
</feature>
<accession>A0A369UJ60</accession>
<gene>
    <name evidence="7" type="ORF">DVJ77_17020</name>
</gene>
<dbReference type="GO" id="GO:0009247">
    <property type="term" value="P:glycolipid biosynthetic process"/>
    <property type="evidence" value="ECO:0007669"/>
    <property type="project" value="TreeGrafter"/>
</dbReference>
<evidence type="ECO:0000256" key="5">
    <source>
        <dbReference type="ARBA" id="ARBA00023136"/>
    </source>
</evidence>
<feature type="transmembrane region" description="Helical" evidence="6">
    <location>
        <begin position="425"/>
        <end position="442"/>
    </location>
</feature>
<evidence type="ECO:0000256" key="1">
    <source>
        <dbReference type="ARBA" id="ARBA00004141"/>
    </source>
</evidence>
<keyword evidence="8" id="KW-1185">Reference proteome</keyword>
<evidence type="ECO:0000256" key="6">
    <source>
        <dbReference type="SAM" id="Phobius"/>
    </source>
</evidence>
<name>A0A369UJ60_9GAMM</name>
<evidence type="ECO:0000313" key="7">
    <source>
        <dbReference type="EMBL" id="RDD80576.1"/>
    </source>
</evidence>
<keyword evidence="3 6" id="KW-0812">Transmembrane</keyword>
<dbReference type="OrthoDB" id="9803632at2"/>
<organism evidence="7 8">
    <name type="scientific">Dyella tabacisoli</name>
    <dbReference type="NCBI Taxonomy" id="2282381"/>
    <lineage>
        <taxon>Bacteria</taxon>
        <taxon>Pseudomonadati</taxon>
        <taxon>Pseudomonadota</taxon>
        <taxon>Gammaproteobacteria</taxon>
        <taxon>Lysobacterales</taxon>
        <taxon>Rhodanobacteraceae</taxon>
        <taxon>Dyella</taxon>
    </lineage>
</organism>
<dbReference type="PANTHER" id="PTHR11048:SF5">
    <property type="entry name" value="DECAPRENYL-PHOSPHATE PHOSPHORIBOSYLTRANSFERASE"/>
    <property type="match status" value="1"/>
</dbReference>
<feature type="transmembrane region" description="Helical" evidence="6">
    <location>
        <begin position="269"/>
        <end position="288"/>
    </location>
</feature>
<comment type="caution">
    <text evidence="7">The sequence shown here is derived from an EMBL/GenBank/DDBJ whole genome shotgun (WGS) entry which is preliminary data.</text>
</comment>
<dbReference type="SUPFAM" id="SSF56784">
    <property type="entry name" value="HAD-like"/>
    <property type="match status" value="1"/>
</dbReference>
<feature type="transmembrane region" description="Helical" evidence="6">
    <location>
        <begin position="225"/>
        <end position="248"/>
    </location>
</feature>
<dbReference type="RefSeq" id="WP_114846703.1">
    <property type="nucleotide sequence ID" value="NZ_JBHSPE010000025.1"/>
</dbReference>